<gene>
    <name evidence="1" type="ORF">Lste_0639</name>
</gene>
<dbReference type="Proteomes" id="UP000054926">
    <property type="component" value="Unassembled WGS sequence"/>
</dbReference>
<comment type="caution">
    <text evidence="1">The sequence shown here is derived from an EMBL/GenBank/DDBJ whole genome shotgun (WGS) entry which is preliminary data.</text>
</comment>
<dbReference type="EMBL" id="LNYY01000016">
    <property type="protein sequence ID" value="KTD70035.1"/>
    <property type="molecule type" value="Genomic_DNA"/>
</dbReference>
<accession>A0A0W0ZML6</accession>
<keyword evidence="2" id="KW-1185">Reference proteome</keyword>
<evidence type="ECO:0000313" key="1">
    <source>
        <dbReference type="EMBL" id="KTD70035.1"/>
    </source>
</evidence>
<reference evidence="1 2" key="1">
    <citation type="submission" date="2015-11" db="EMBL/GenBank/DDBJ databases">
        <title>Genomic analysis of 38 Legionella species identifies large and diverse effector repertoires.</title>
        <authorList>
            <person name="Burstein D."/>
            <person name="Amaro F."/>
            <person name="Zusman T."/>
            <person name="Lifshitz Z."/>
            <person name="Cohen O."/>
            <person name="Gilbert J.A."/>
            <person name="Pupko T."/>
            <person name="Shuman H.A."/>
            <person name="Segal G."/>
        </authorList>
    </citation>
    <scope>NUCLEOTIDE SEQUENCE [LARGE SCALE GENOMIC DNA]</scope>
    <source>
        <strain evidence="1 2">IMVS3376</strain>
    </source>
</reference>
<dbReference type="RefSeq" id="WP_420324178.1">
    <property type="nucleotide sequence ID" value="NZ_LNYY01000016.1"/>
</dbReference>
<dbReference type="PATRIC" id="fig|947033.5.peg.681"/>
<evidence type="ECO:0000313" key="2">
    <source>
        <dbReference type="Proteomes" id="UP000054926"/>
    </source>
</evidence>
<name>A0A0W0ZML6_9GAMM</name>
<organism evidence="1 2">
    <name type="scientific">Legionella steelei</name>
    <dbReference type="NCBI Taxonomy" id="947033"/>
    <lineage>
        <taxon>Bacteria</taxon>
        <taxon>Pseudomonadati</taxon>
        <taxon>Pseudomonadota</taxon>
        <taxon>Gammaproteobacteria</taxon>
        <taxon>Legionellales</taxon>
        <taxon>Legionellaceae</taxon>
        <taxon>Legionella</taxon>
    </lineage>
</organism>
<sequence length="57" mass="6440">MVSLSGIINAVRGFKTAYANIKGLAIMRMFKKGLFNSWMYGARIEVSFIKEQTSLYS</sequence>
<dbReference type="AlphaFoldDB" id="A0A0W0ZML6"/>
<proteinExistence type="predicted"/>
<protein>
    <submittedName>
        <fullName evidence="1">Transposase</fullName>
    </submittedName>
</protein>